<evidence type="ECO:0000256" key="1">
    <source>
        <dbReference type="ARBA" id="ARBA00004496"/>
    </source>
</evidence>
<comment type="similarity">
    <text evidence="4">Belongs to the NapD family.</text>
</comment>
<evidence type="ECO:0000313" key="6">
    <source>
        <dbReference type="Proteomes" id="UP000252706"/>
    </source>
</evidence>
<dbReference type="PANTHER" id="PTHR38603:SF1">
    <property type="entry name" value="CHAPERONE NAPD"/>
    <property type="match status" value="1"/>
</dbReference>
<evidence type="ECO:0000256" key="4">
    <source>
        <dbReference type="HAMAP-Rule" id="MF_02200"/>
    </source>
</evidence>
<evidence type="ECO:0000256" key="3">
    <source>
        <dbReference type="ARBA" id="ARBA00023186"/>
    </source>
</evidence>
<dbReference type="EMBL" id="QOCE01000013">
    <property type="protein sequence ID" value="RBW58465.1"/>
    <property type="molecule type" value="Genomic_DNA"/>
</dbReference>
<comment type="subunit">
    <text evidence="4">Interacts with the cytoplasmic NapA precursor.</text>
</comment>
<sequence length="123" mass="13595">MVPWAAFKQMQRHAPVAVPVCQFVQLKPLTWFQRKHSRMSELAHISSLLLRADPNKLATVCRQIESLPGGAVALTDPNGKIIVTLETGCEKEIVDHMNTLSLIDGVVSAALVYHETFHESAAH</sequence>
<protein>
    <recommendedName>
        <fullName evidence="4">Chaperone NapD</fullName>
    </recommendedName>
    <alternativeName>
        <fullName evidence="4">NapA signal peptide-binding chaperone NapD</fullName>
    </alternativeName>
</protein>
<comment type="caution">
    <text evidence="5">The sequence shown here is derived from an EMBL/GenBank/DDBJ whole genome shotgun (WGS) entry which is preliminary data.</text>
</comment>
<comment type="subcellular location">
    <subcellularLocation>
        <location evidence="1 4">Cytoplasm</location>
    </subcellularLocation>
</comment>
<dbReference type="GO" id="GO:0005048">
    <property type="term" value="F:signal sequence binding"/>
    <property type="evidence" value="ECO:0007669"/>
    <property type="project" value="UniProtKB-UniRule"/>
</dbReference>
<dbReference type="Gene3D" id="3.30.70.920">
    <property type="match status" value="1"/>
</dbReference>
<keyword evidence="2 4" id="KW-0963">Cytoplasm</keyword>
<proteinExistence type="inferred from homology"/>
<name>A0A366X2Q2_9RHOB</name>
<dbReference type="GO" id="GO:0051224">
    <property type="term" value="P:negative regulation of protein transport"/>
    <property type="evidence" value="ECO:0007669"/>
    <property type="project" value="UniProtKB-UniRule"/>
</dbReference>
<keyword evidence="3 4" id="KW-0143">Chaperone</keyword>
<dbReference type="HAMAP" id="MF_02200">
    <property type="entry name" value="NapD"/>
    <property type="match status" value="1"/>
</dbReference>
<dbReference type="OrthoDB" id="7306089at2"/>
<dbReference type="Pfam" id="PF03927">
    <property type="entry name" value="NapD"/>
    <property type="match status" value="1"/>
</dbReference>
<dbReference type="GO" id="GO:0005737">
    <property type="term" value="C:cytoplasm"/>
    <property type="evidence" value="ECO:0007669"/>
    <property type="project" value="UniProtKB-SubCell"/>
</dbReference>
<comment type="function">
    <text evidence="4">Chaperone for NapA, the catalytic subunit of the periplasmic nitrate reductase. It binds directly and specifically to the twin-arginine signal peptide of NapA, preventing premature interaction with the Tat translocase and premature export.</text>
</comment>
<organism evidence="5 6">
    <name type="scientific">Phaeobacter gallaeciensis</name>
    <dbReference type="NCBI Taxonomy" id="60890"/>
    <lineage>
        <taxon>Bacteria</taxon>
        <taxon>Pseudomonadati</taxon>
        <taxon>Pseudomonadota</taxon>
        <taxon>Alphaproteobacteria</taxon>
        <taxon>Rhodobacterales</taxon>
        <taxon>Roseobacteraceae</taxon>
        <taxon>Phaeobacter</taxon>
    </lineage>
</organism>
<dbReference type="PANTHER" id="PTHR38603">
    <property type="entry name" value="CHAPERONE NAPD"/>
    <property type="match status" value="1"/>
</dbReference>
<evidence type="ECO:0000256" key="2">
    <source>
        <dbReference type="ARBA" id="ARBA00022490"/>
    </source>
</evidence>
<evidence type="ECO:0000313" key="5">
    <source>
        <dbReference type="EMBL" id="RBW58465.1"/>
    </source>
</evidence>
<accession>A0A366X2Q2</accession>
<reference evidence="5 6" key="1">
    <citation type="submission" date="2018-07" db="EMBL/GenBank/DDBJ databases">
        <title>Modular assembly of carbohydrate-degrading microbial communities in the ocean.</title>
        <authorList>
            <person name="Enke T.N."/>
            <person name="Datta M.S."/>
            <person name="Schwartzman J.A."/>
            <person name="Cermak N."/>
            <person name="Schmitz D.A."/>
            <person name="Barrere J."/>
            <person name="Cordero O.X."/>
        </authorList>
    </citation>
    <scope>NUCLEOTIDE SEQUENCE [LARGE SCALE GENOMIC DNA]</scope>
    <source>
        <strain evidence="5 6">C3M10</strain>
    </source>
</reference>
<dbReference type="InterPro" id="IPR005623">
    <property type="entry name" value="Chaperone_NapD_NO3_reduct"/>
</dbReference>
<dbReference type="Proteomes" id="UP000252706">
    <property type="component" value="Unassembled WGS sequence"/>
</dbReference>
<gene>
    <name evidence="4" type="primary">napD</name>
    <name evidence="5" type="ORF">DS909_05745</name>
</gene>
<dbReference type="AlphaFoldDB" id="A0A366X2Q2"/>